<dbReference type="PANTHER" id="PTHR33240">
    <property type="entry name" value="OS08G0508500 PROTEIN"/>
    <property type="match status" value="1"/>
</dbReference>
<feature type="compositionally biased region" description="Low complexity" evidence="1">
    <location>
        <begin position="1"/>
        <end position="12"/>
    </location>
</feature>
<name>A0A438HM00_VITVI</name>
<dbReference type="Gene3D" id="2.40.70.10">
    <property type="entry name" value="Acid Proteases"/>
    <property type="match status" value="1"/>
</dbReference>
<evidence type="ECO:0000313" key="2">
    <source>
        <dbReference type="EMBL" id="RVW85478.1"/>
    </source>
</evidence>
<accession>A0A438HM00</accession>
<sequence>MGQSSSPNPSRPRQLDRSLTGVSNQSDGTQAIRLRKPRWILSRFNGAETTSLEDIVLPVQAGLVTLNVQFSVVEDLSPFNAILGCAWLHYMKAIPSMYHQMVSFLTEDGQIDLYGRQLAARQCYQIAREVGSGKDG</sequence>
<dbReference type="InterPro" id="IPR021109">
    <property type="entry name" value="Peptidase_aspartic_dom_sf"/>
</dbReference>
<dbReference type="PANTHER" id="PTHR33240:SF8">
    <property type="entry name" value="OS03G0439900 PROTEIN"/>
    <property type="match status" value="1"/>
</dbReference>
<evidence type="ECO:0000313" key="3">
    <source>
        <dbReference type="Proteomes" id="UP000288805"/>
    </source>
</evidence>
<gene>
    <name evidence="2" type="ORF">CK203_044075</name>
</gene>
<organism evidence="2 3">
    <name type="scientific">Vitis vinifera</name>
    <name type="common">Grape</name>
    <dbReference type="NCBI Taxonomy" id="29760"/>
    <lineage>
        <taxon>Eukaryota</taxon>
        <taxon>Viridiplantae</taxon>
        <taxon>Streptophyta</taxon>
        <taxon>Embryophyta</taxon>
        <taxon>Tracheophyta</taxon>
        <taxon>Spermatophyta</taxon>
        <taxon>Magnoliopsida</taxon>
        <taxon>eudicotyledons</taxon>
        <taxon>Gunneridae</taxon>
        <taxon>Pentapetalae</taxon>
        <taxon>rosids</taxon>
        <taxon>Vitales</taxon>
        <taxon>Vitaceae</taxon>
        <taxon>Viteae</taxon>
        <taxon>Vitis</taxon>
    </lineage>
</organism>
<evidence type="ECO:0000256" key="1">
    <source>
        <dbReference type="SAM" id="MobiDB-lite"/>
    </source>
</evidence>
<proteinExistence type="predicted"/>
<feature type="region of interest" description="Disordered" evidence="1">
    <location>
        <begin position="1"/>
        <end position="28"/>
    </location>
</feature>
<dbReference type="AlphaFoldDB" id="A0A438HM00"/>
<comment type="caution">
    <text evidence="2">The sequence shown here is derived from an EMBL/GenBank/DDBJ whole genome shotgun (WGS) entry which is preliminary data.</text>
</comment>
<reference evidence="2 3" key="1">
    <citation type="journal article" date="2018" name="PLoS Genet.">
        <title>Population sequencing reveals clonal diversity and ancestral inbreeding in the grapevine cultivar Chardonnay.</title>
        <authorList>
            <person name="Roach M.J."/>
            <person name="Johnson D.L."/>
            <person name="Bohlmann J."/>
            <person name="van Vuuren H.J."/>
            <person name="Jones S.J."/>
            <person name="Pretorius I.S."/>
            <person name="Schmidt S.A."/>
            <person name="Borneman A.R."/>
        </authorList>
    </citation>
    <scope>NUCLEOTIDE SEQUENCE [LARGE SCALE GENOMIC DNA]</scope>
    <source>
        <strain evidence="3">cv. Chardonnay</strain>
        <tissue evidence="2">Leaf</tissue>
    </source>
</reference>
<dbReference type="EMBL" id="QGNW01000203">
    <property type="protein sequence ID" value="RVW85478.1"/>
    <property type="molecule type" value="Genomic_DNA"/>
</dbReference>
<dbReference type="Proteomes" id="UP000288805">
    <property type="component" value="Unassembled WGS sequence"/>
</dbReference>
<protein>
    <submittedName>
        <fullName evidence="2">Uncharacterized protein</fullName>
    </submittedName>
</protein>